<keyword evidence="3" id="KW-1185">Reference proteome</keyword>
<dbReference type="CDD" id="cd07344">
    <property type="entry name" value="M48_yhfN_like"/>
    <property type="match status" value="1"/>
</dbReference>
<protein>
    <submittedName>
        <fullName evidence="2">DUF45 domain-containing protein</fullName>
    </submittedName>
</protein>
<proteinExistence type="predicted"/>
<dbReference type="PANTHER" id="PTHR30399">
    <property type="entry name" value="UNCHARACTERIZED PROTEIN YGJP"/>
    <property type="match status" value="1"/>
</dbReference>
<organism evidence="2 3">
    <name type="scientific">Deefgea chitinilytica</name>
    <dbReference type="NCBI Taxonomy" id="570276"/>
    <lineage>
        <taxon>Bacteria</taxon>
        <taxon>Pseudomonadati</taxon>
        <taxon>Pseudomonadota</taxon>
        <taxon>Betaproteobacteria</taxon>
        <taxon>Neisseriales</taxon>
        <taxon>Chitinibacteraceae</taxon>
        <taxon>Deefgea</taxon>
    </lineage>
</organism>
<reference evidence="2 3" key="1">
    <citation type="submission" date="2019-11" db="EMBL/GenBank/DDBJ databases">
        <title>Novel Deefgea species.</title>
        <authorList>
            <person name="Han J.-H."/>
        </authorList>
    </citation>
    <scope>NUCLEOTIDE SEQUENCE [LARGE SCALE GENOMIC DNA]</scope>
    <source>
        <strain evidence="2 3">LMG 24817</strain>
    </source>
</reference>
<name>A0ABS2CDN1_9NEIS</name>
<dbReference type="EMBL" id="WOFE01000006">
    <property type="protein sequence ID" value="MBM5572265.1"/>
    <property type="molecule type" value="Genomic_DNA"/>
</dbReference>
<evidence type="ECO:0000259" key="1">
    <source>
        <dbReference type="Pfam" id="PF01863"/>
    </source>
</evidence>
<dbReference type="RefSeq" id="WP_203571596.1">
    <property type="nucleotide sequence ID" value="NZ_WOFE01000006.1"/>
</dbReference>
<evidence type="ECO:0000313" key="2">
    <source>
        <dbReference type="EMBL" id="MBM5572265.1"/>
    </source>
</evidence>
<dbReference type="Proteomes" id="UP001195660">
    <property type="component" value="Unassembled WGS sequence"/>
</dbReference>
<dbReference type="PANTHER" id="PTHR30399:SF1">
    <property type="entry name" value="UTP PYROPHOSPHATASE"/>
    <property type="match status" value="1"/>
</dbReference>
<dbReference type="Gene3D" id="3.30.2010.10">
    <property type="entry name" value="Metalloproteases ('zincins'), catalytic domain"/>
    <property type="match status" value="1"/>
</dbReference>
<gene>
    <name evidence="2" type="ORF">GM173_11825</name>
</gene>
<sequence length="240" mass="28109">MSTEHHIIVSGIAVEIDRKDIKNLHLGVYPPNGRVRVAAPLAVSDEAIRLAVIGKLGWIKRQRLKFHNQPRQSARQMVSGETHFFLGKAYRLKVESSHHSQISLRGSRHLILNCKSDKTSEQKERILHEWYRTQLRIVVDSLLEKWLPVLNVAPSFCGIRKMKTRWGSCNTQTGRIWLNLELAKKSPQCIEYIVVHELIHLLERHHNERFMTLMDLHLGNWRVLRDELNQGMLAHEEWRY</sequence>
<dbReference type="InterPro" id="IPR053136">
    <property type="entry name" value="UTP_pyrophosphatase-like"/>
</dbReference>
<accession>A0ABS2CDN1</accession>
<dbReference type="InterPro" id="IPR002725">
    <property type="entry name" value="YgjP-like_metallopeptidase"/>
</dbReference>
<evidence type="ECO:0000313" key="3">
    <source>
        <dbReference type="Proteomes" id="UP001195660"/>
    </source>
</evidence>
<comment type="caution">
    <text evidence="2">The sequence shown here is derived from an EMBL/GenBank/DDBJ whole genome shotgun (WGS) entry which is preliminary data.</text>
</comment>
<dbReference type="Pfam" id="PF01863">
    <property type="entry name" value="YgjP-like"/>
    <property type="match status" value="1"/>
</dbReference>
<feature type="domain" description="YgjP-like metallopeptidase" evidence="1">
    <location>
        <begin position="26"/>
        <end position="230"/>
    </location>
</feature>